<dbReference type="GO" id="GO:0005829">
    <property type="term" value="C:cytosol"/>
    <property type="evidence" value="ECO:0007669"/>
    <property type="project" value="TreeGrafter"/>
</dbReference>
<evidence type="ECO:0000256" key="1">
    <source>
        <dbReference type="ARBA" id="ARBA00023002"/>
    </source>
</evidence>
<dbReference type="Gene3D" id="3.20.20.100">
    <property type="entry name" value="NADP-dependent oxidoreductase domain"/>
    <property type="match status" value="1"/>
</dbReference>
<comment type="caution">
    <text evidence="3">The sequence shown here is derived from an EMBL/GenBank/DDBJ whole genome shotgun (WGS) entry which is preliminary data.</text>
</comment>
<organism evidence="3 4">
    <name type="scientific">Burkholderia ubonensis</name>
    <dbReference type="NCBI Taxonomy" id="101571"/>
    <lineage>
        <taxon>Bacteria</taxon>
        <taxon>Pseudomonadati</taxon>
        <taxon>Pseudomonadota</taxon>
        <taxon>Betaproteobacteria</taxon>
        <taxon>Burkholderiales</taxon>
        <taxon>Burkholderiaceae</taxon>
        <taxon>Burkholderia</taxon>
        <taxon>Burkholderia cepacia complex</taxon>
    </lineage>
</organism>
<dbReference type="InterPro" id="IPR020471">
    <property type="entry name" value="AKR"/>
</dbReference>
<dbReference type="FunFam" id="3.20.20.100:FF:000004">
    <property type="entry name" value="Oxidoreductase, aldo/keto reductase"/>
    <property type="match status" value="1"/>
</dbReference>
<keyword evidence="1" id="KW-0560">Oxidoreductase</keyword>
<proteinExistence type="predicted"/>
<dbReference type="InterPro" id="IPR036812">
    <property type="entry name" value="NAD(P)_OxRdtase_dom_sf"/>
</dbReference>
<evidence type="ECO:0000313" key="4">
    <source>
        <dbReference type="Proteomes" id="UP000056732"/>
    </source>
</evidence>
<dbReference type="Pfam" id="PF00248">
    <property type="entry name" value="Aldo_ket_red"/>
    <property type="match status" value="1"/>
</dbReference>
<dbReference type="PANTHER" id="PTHR43364">
    <property type="entry name" value="NADH-SPECIFIC METHYLGLYOXAL REDUCTASE-RELATED"/>
    <property type="match status" value="1"/>
</dbReference>
<dbReference type="PRINTS" id="PR00069">
    <property type="entry name" value="ALDKETRDTASE"/>
</dbReference>
<dbReference type="EMBL" id="LPDO01000075">
    <property type="protein sequence ID" value="KVT53382.1"/>
    <property type="molecule type" value="Genomic_DNA"/>
</dbReference>
<dbReference type="PANTHER" id="PTHR43364:SF4">
    <property type="entry name" value="NAD(P)-LINKED OXIDOREDUCTASE SUPERFAMILY PROTEIN"/>
    <property type="match status" value="1"/>
</dbReference>
<dbReference type="Proteomes" id="UP000056732">
    <property type="component" value="Unassembled WGS sequence"/>
</dbReference>
<evidence type="ECO:0000313" key="3">
    <source>
        <dbReference type="EMBL" id="KVT53382.1"/>
    </source>
</evidence>
<dbReference type="InterPro" id="IPR023210">
    <property type="entry name" value="NADP_OxRdtase_dom"/>
</dbReference>
<gene>
    <name evidence="3" type="ORF">WK53_07335</name>
</gene>
<reference evidence="3 4" key="1">
    <citation type="submission" date="2015-11" db="EMBL/GenBank/DDBJ databases">
        <title>Expanding the genomic diversity of Burkholderia species for the development of highly accurate diagnostics.</title>
        <authorList>
            <person name="Sahl J."/>
            <person name="Keim P."/>
            <person name="Wagner D."/>
        </authorList>
    </citation>
    <scope>NUCLEOTIDE SEQUENCE [LARGE SCALE GENOMIC DNA]</scope>
    <source>
        <strain evidence="3 4">MSMB1137WGS</strain>
    </source>
</reference>
<name>A0AAW3NH96_9BURK</name>
<feature type="domain" description="NADP-dependent oxidoreductase" evidence="2">
    <location>
        <begin position="15"/>
        <end position="315"/>
    </location>
</feature>
<dbReference type="InterPro" id="IPR050523">
    <property type="entry name" value="AKR_Detox_Biosynth"/>
</dbReference>
<dbReference type="RefSeq" id="WP_059929874.1">
    <property type="nucleotide sequence ID" value="NZ_LPDO01000075.1"/>
</dbReference>
<dbReference type="GO" id="GO:0016491">
    <property type="term" value="F:oxidoreductase activity"/>
    <property type="evidence" value="ECO:0007669"/>
    <property type="project" value="UniProtKB-KW"/>
</dbReference>
<accession>A0AAW3NH96</accession>
<sequence length="326" mass="36266">MEYVRLGSTGLQVSRLCLGCMTYGVPERGTHPWTLDEAASRPFIRQALDAGINFFDTANMYSDGTSEEIVGRALRDFAKRDDVVIATKVFHRMRPGPNGAGLSRKAILTEIDHSLERLGTDYVDLYQIHRWDYHTPIEETLEALHDVVKAGKARYIGASSMHAWQFSKALYTSKLNGWTQFVSMQDHLNLLYREEEREMLPLCADQGIAVLPWSPLARGRLTRDWDASSERLQSDAYGRTLYEAYADNDRAIVEAVATIARARNVPRAQVALAWLLQKSGVTAPIIGASKARHLDDAVAALSLELSAEELAALEAPYVPHAVAGHE</sequence>
<protein>
    <submittedName>
        <fullName evidence="3">Alcohol dehydrogenase</fullName>
    </submittedName>
</protein>
<dbReference type="CDD" id="cd19079">
    <property type="entry name" value="AKR_EcYajO-like"/>
    <property type="match status" value="1"/>
</dbReference>
<dbReference type="AlphaFoldDB" id="A0AAW3NH96"/>
<dbReference type="SUPFAM" id="SSF51430">
    <property type="entry name" value="NAD(P)-linked oxidoreductase"/>
    <property type="match status" value="1"/>
</dbReference>
<evidence type="ECO:0000259" key="2">
    <source>
        <dbReference type="Pfam" id="PF00248"/>
    </source>
</evidence>